<reference evidence="2 3" key="1">
    <citation type="submission" date="2016-10" db="EMBL/GenBank/DDBJ databases">
        <authorList>
            <person name="de Groot N.N."/>
        </authorList>
    </citation>
    <scope>NUCLEOTIDE SEQUENCE [LARGE SCALE GENOMIC DNA]</scope>
    <source>
        <strain evidence="2 3">CGMCC 4.6858</strain>
    </source>
</reference>
<evidence type="ECO:0000313" key="3">
    <source>
        <dbReference type="Proteomes" id="UP000199034"/>
    </source>
</evidence>
<dbReference type="Gene3D" id="3.90.226.10">
    <property type="entry name" value="2-enoyl-CoA Hydratase, Chain A, domain 1"/>
    <property type="match status" value="2"/>
</dbReference>
<dbReference type="PANTHER" id="PTHR43842:SF2">
    <property type="entry name" value="PROPIONYL-COA CARBOXYLASE BETA CHAIN, MITOCHONDRIAL"/>
    <property type="match status" value="1"/>
</dbReference>
<dbReference type="Proteomes" id="UP000199034">
    <property type="component" value="Unassembled WGS sequence"/>
</dbReference>
<dbReference type="GO" id="GO:0004658">
    <property type="term" value="F:propionyl-CoA carboxylase activity"/>
    <property type="evidence" value="ECO:0007669"/>
    <property type="project" value="UniProtKB-ARBA"/>
</dbReference>
<protein>
    <submittedName>
        <fullName evidence="2">Propionyl-CoA carboxylase beta chain</fullName>
    </submittedName>
</protein>
<gene>
    <name evidence="2" type="ORF">SAMN05421872_101401</name>
</gene>
<organism evidence="2 3">
    <name type="scientific">Nocardioides lianchengensis</name>
    <dbReference type="NCBI Taxonomy" id="1045774"/>
    <lineage>
        <taxon>Bacteria</taxon>
        <taxon>Bacillati</taxon>
        <taxon>Actinomycetota</taxon>
        <taxon>Actinomycetes</taxon>
        <taxon>Propionibacteriales</taxon>
        <taxon>Nocardioidaceae</taxon>
        <taxon>Nocardioides</taxon>
    </lineage>
</organism>
<evidence type="ECO:0000313" key="2">
    <source>
        <dbReference type="EMBL" id="SDC14845.1"/>
    </source>
</evidence>
<proteinExistence type="inferred from homology"/>
<evidence type="ECO:0000256" key="1">
    <source>
        <dbReference type="ARBA" id="ARBA00006102"/>
    </source>
</evidence>
<dbReference type="PROSITE" id="PS50989">
    <property type="entry name" value="COA_CT_CTER"/>
    <property type="match status" value="1"/>
</dbReference>
<dbReference type="PANTHER" id="PTHR43842">
    <property type="entry name" value="PROPIONYL-COA CARBOXYLASE BETA CHAIN"/>
    <property type="match status" value="1"/>
</dbReference>
<accession>A0A1G6J929</accession>
<dbReference type="EMBL" id="FMZM01000001">
    <property type="protein sequence ID" value="SDC14845.1"/>
    <property type="molecule type" value="Genomic_DNA"/>
</dbReference>
<name>A0A1G6J929_9ACTN</name>
<dbReference type="GO" id="GO:0009317">
    <property type="term" value="C:acetyl-CoA carboxylase complex"/>
    <property type="evidence" value="ECO:0007669"/>
    <property type="project" value="TreeGrafter"/>
</dbReference>
<dbReference type="InterPro" id="IPR051047">
    <property type="entry name" value="AccD/PCCB"/>
</dbReference>
<dbReference type="InterPro" id="IPR011762">
    <property type="entry name" value="COA_CT_N"/>
</dbReference>
<dbReference type="OrthoDB" id="5240504at2"/>
<dbReference type="GO" id="GO:0015977">
    <property type="term" value="P:carbon fixation"/>
    <property type="evidence" value="ECO:0007669"/>
    <property type="project" value="UniProtKB-ARBA"/>
</dbReference>
<keyword evidence="3" id="KW-1185">Reference proteome</keyword>
<comment type="similarity">
    <text evidence="1">Belongs to the AccD/PCCB family.</text>
</comment>
<dbReference type="GO" id="GO:0003989">
    <property type="term" value="F:acetyl-CoA carboxylase activity"/>
    <property type="evidence" value="ECO:0007669"/>
    <property type="project" value="UniProtKB-ARBA"/>
</dbReference>
<dbReference type="FunFam" id="3.90.226.10:FF:000017">
    <property type="entry name" value="Propionyl-CoA carboxylase subunit beta 5"/>
    <property type="match status" value="1"/>
</dbReference>
<dbReference type="InterPro" id="IPR011763">
    <property type="entry name" value="COA_CT_C"/>
</dbReference>
<dbReference type="SUPFAM" id="SSF52096">
    <property type="entry name" value="ClpP/crotonase"/>
    <property type="match status" value="2"/>
</dbReference>
<dbReference type="InterPro" id="IPR034733">
    <property type="entry name" value="AcCoA_carboxyl_beta"/>
</dbReference>
<dbReference type="FunFam" id="3.90.226.10:FF:000016">
    <property type="entry name" value="Propionyl-CoA carboxylase, beta subunit"/>
    <property type="match status" value="1"/>
</dbReference>
<dbReference type="PROSITE" id="PS50980">
    <property type="entry name" value="COA_CT_NTER"/>
    <property type="match status" value="1"/>
</dbReference>
<dbReference type="STRING" id="1045774.SAMN05421872_101401"/>
<dbReference type="Pfam" id="PF01039">
    <property type="entry name" value="Carboxyl_trans"/>
    <property type="match status" value="1"/>
</dbReference>
<sequence length="539" mass="58324">MSAQPGEGTDVPKDLDLHTTAGKLADLDRRLDEAVHAGSAAAVEKQHAKGRQTARERIEMLFDEGSFVELDELARHRSVAFGLEKNRPYGDGVITGYGTIDGRQVCVFSQDFTVFGGSLGEVYGEKITKVMDLAIKTGCPIIGINEGAGARIQEGVVSLGLYGEIFRRNVHASGVIPQISLIMGNCAGGHVYSPAVTDFTIMVDQTSAMFITGPDVIKTVTGEDVSMEDLGGARTHNTKSGNAHYMASDEADALEYVKALLSYLPQNNLDELPSYDEVADTDFSDLDRTLDTIIPDSPNQPYDIRDVITVVVDDEDFLEVQELFAPNLVVGFGRVEGHPVGVVANQPMQFAGTLDIDASEKAARFVRFCDAFNIPVLTFVDVPGFLPGTDQEWNGIIRRGAKLIYAYAEATVPLVTIITRKAYGGAYDVMGSKHLGADINLAWPTAQIAVMGAQGAANIVHRKTLKAVADEGGDVEAKRAELIDEYETTLANPYIAAERGYVDAVITPHETRVEVVRALRLLKTKRETLPAKKHGNIPL</sequence>
<dbReference type="AlphaFoldDB" id="A0A1G6J929"/>
<dbReference type="InterPro" id="IPR029045">
    <property type="entry name" value="ClpP/crotonase-like_dom_sf"/>
</dbReference>
<dbReference type="RefSeq" id="WP_090850219.1">
    <property type="nucleotide sequence ID" value="NZ_FMZM01000001.1"/>
</dbReference>